<feature type="region of interest" description="Disordered" evidence="1">
    <location>
        <begin position="77"/>
        <end position="174"/>
    </location>
</feature>
<name>A0A1H6L357_9RHOB</name>
<feature type="compositionally biased region" description="Low complexity" evidence="1">
    <location>
        <begin position="125"/>
        <end position="144"/>
    </location>
</feature>
<evidence type="ECO:0000313" key="3">
    <source>
        <dbReference type="Proteomes" id="UP000199125"/>
    </source>
</evidence>
<reference evidence="3" key="1">
    <citation type="submission" date="2016-10" db="EMBL/GenBank/DDBJ databases">
        <authorList>
            <person name="Varghese N."/>
            <person name="Submissions S."/>
        </authorList>
    </citation>
    <scope>NUCLEOTIDE SEQUENCE [LARGE SCALE GENOMIC DNA]</scope>
    <source>
        <strain evidence="3">DSM 11593</strain>
    </source>
</reference>
<proteinExistence type="predicted"/>
<evidence type="ECO:0000313" key="2">
    <source>
        <dbReference type="EMBL" id="SEH80347.1"/>
    </source>
</evidence>
<evidence type="ECO:0008006" key="4">
    <source>
        <dbReference type="Google" id="ProtNLM"/>
    </source>
</evidence>
<accession>A0A1H6L357</accession>
<evidence type="ECO:0000256" key="1">
    <source>
        <dbReference type="SAM" id="MobiDB-lite"/>
    </source>
</evidence>
<dbReference type="STRING" id="65735.SAMN04488075_1157"/>
<sequence length="174" mass="18031">MQHEEYTVIPAPSRGEKAPGARSGAERFAHALTVEINRMAAAGWEYIRAETLPCDERSGLTSRTTVYHNVLVFRRRLPPPPAAQEPQPVSRTPQAAPATPSAGAPAAASAVPQAPAARHADLDDPGAAPADPAPGVHDAGPAPAFVQRPPLAARTDAQAGSEPPNGNRLGPASR</sequence>
<protein>
    <recommendedName>
        <fullName evidence="4">DUF4177 domain-containing protein</fullName>
    </recommendedName>
</protein>
<dbReference type="Proteomes" id="UP000199125">
    <property type="component" value="Unassembled WGS sequence"/>
</dbReference>
<dbReference type="EMBL" id="FNXG01000002">
    <property type="protein sequence ID" value="SEH80347.1"/>
    <property type="molecule type" value="Genomic_DNA"/>
</dbReference>
<organism evidence="2 3">
    <name type="scientific">Paracoccus alkenifer</name>
    <dbReference type="NCBI Taxonomy" id="65735"/>
    <lineage>
        <taxon>Bacteria</taxon>
        <taxon>Pseudomonadati</taxon>
        <taxon>Pseudomonadota</taxon>
        <taxon>Alphaproteobacteria</taxon>
        <taxon>Rhodobacterales</taxon>
        <taxon>Paracoccaceae</taxon>
        <taxon>Paracoccus</taxon>
    </lineage>
</organism>
<dbReference type="RefSeq" id="WP_090846302.1">
    <property type="nucleotide sequence ID" value="NZ_FNXG01000002.1"/>
</dbReference>
<dbReference type="AlphaFoldDB" id="A0A1H6L357"/>
<gene>
    <name evidence="2" type="ORF">SAMN04488075_1157</name>
</gene>
<dbReference type="OrthoDB" id="7658888at2"/>
<feature type="region of interest" description="Disordered" evidence="1">
    <location>
        <begin position="1"/>
        <end position="22"/>
    </location>
</feature>
<keyword evidence="3" id="KW-1185">Reference proteome</keyword>
<feature type="compositionally biased region" description="Low complexity" evidence="1">
    <location>
        <begin position="84"/>
        <end position="117"/>
    </location>
</feature>